<evidence type="ECO:0000313" key="14">
    <source>
        <dbReference type="Proteomes" id="UP000440732"/>
    </source>
</evidence>
<evidence type="ECO:0000313" key="1">
    <source>
        <dbReference type="EMBL" id="KAE8946723.1"/>
    </source>
</evidence>
<dbReference type="Proteomes" id="UP000460718">
    <property type="component" value="Unassembled WGS sequence"/>
</dbReference>
<dbReference type="EMBL" id="QXGB01000009">
    <property type="protein sequence ID" value="KAE9237863.1"/>
    <property type="molecule type" value="Genomic_DNA"/>
</dbReference>
<evidence type="ECO:0000313" key="2">
    <source>
        <dbReference type="EMBL" id="KAE9017572.1"/>
    </source>
</evidence>
<accession>A0A6A3LDS2</accession>
<protein>
    <submittedName>
        <fullName evidence="2">Uncharacterized protein</fullName>
    </submittedName>
</protein>
<dbReference type="EMBL" id="QXFZ01000009">
    <property type="protein sequence ID" value="KAE9140904.1"/>
    <property type="molecule type" value="Genomic_DNA"/>
</dbReference>
<evidence type="ECO:0000313" key="9">
    <source>
        <dbReference type="EMBL" id="KAE9325348.1"/>
    </source>
</evidence>
<dbReference type="Proteomes" id="UP000433483">
    <property type="component" value="Unassembled WGS sequence"/>
</dbReference>
<dbReference type="EMBL" id="QXFW01000283">
    <property type="protein sequence ID" value="KAE9017572.1"/>
    <property type="molecule type" value="Genomic_DNA"/>
</dbReference>
<proteinExistence type="predicted"/>
<dbReference type="Proteomes" id="UP000488956">
    <property type="component" value="Unassembled WGS sequence"/>
</dbReference>
<dbReference type="EMBL" id="QXGD01000012">
    <property type="protein sequence ID" value="KAE9257939.1"/>
    <property type="molecule type" value="Genomic_DNA"/>
</dbReference>
<dbReference type="EMBL" id="QXGC01002409">
    <property type="protein sequence ID" value="KAE9186492.1"/>
    <property type="molecule type" value="Genomic_DNA"/>
</dbReference>
<dbReference type="Proteomes" id="UP000476176">
    <property type="component" value="Unassembled WGS sequence"/>
</dbReference>
<evidence type="ECO:0000313" key="7">
    <source>
        <dbReference type="EMBL" id="KAE9237863.1"/>
    </source>
</evidence>
<evidence type="ECO:0000313" key="10">
    <source>
        <dbReference type="Proteomes" id="UP000429523"/>
    </source>
</evidence>
<evidence type="ECO:0000313" key="3">
    <source>
        <dbReference type="EMBL" id="KAE9077097.1"/>
    </source>
</evidence>
<evidence type="ECO:0000313" key="4">
    <source>
        <dbReference type="EMBL" id="KAE9140904.1"/>
    </source>
</evidence>
<dbReference type="Proteomes" id="UP000441208">
    <property type="component" value="Unassembled WGS sequence"/>
</dbReference>
<dbReference type="EMBL" id="QXGA01000070">
    <property type="protein sequence ID" value="KAE9153423.1"/>
    <property type="molecule type" value="Genomic_DNA"/>
</dbReference>
<evidence type="ECO:0000313" key="12">
    <source>
        <dbReference type="Proteomes" id="UP000437068"/>
    </source>
</evidence>
<gene>
    <name evidence="9" type="ORF">PF001_g3001</name>
    <name evidence="8" type="ORF">PF002_g564</name>
    <name evidence="6" type="ORF">PF004_g23072</name>
    <name evidence="7" type="ORF">PF005_g452</name>
    <name evidence="5" type="ORF">PF006_g2473</name>
    <name evidence="4" type="ORF">PF007_g458</name>
    <name evidence="1" type="ORF">PF009_g3678</name>
    <name evidence="3" type="ORF">PF010_g23647</name>
    <name evidence="2" type="ORF">PF011_g6635</name>
</gene>
<dbReference type="EMBL" id="QXFX01002432">
    <property type="protein sequence ID" value="KAE9077097.1"/>
    <property type="molecule type" value="Genomic_DNA"/>
</dbReference>
<reference evidence="16 17" key="1">
    <citation type="submission" date="2018-09" db="EMBL/GenBank/DDBJ databases">
        <title>Genomic investigation of the strawberry pathogen Phytophthora fragariae indicates pathogenicity is determined by transcriptional variation in three key races.</title>
        <authorList>
            <person name="Adams T.M."/>
            <person name="Armitage A.D."/>
            <person name="Sobczyk M.K."/>
            <person name="Bates H.J."/>
            <person name="Dunwell J.M."/>
            <person name="Nellist C.F."/>
            <person name="Harrison R.J."/>
        </authorList>
    </citation>
    <scope>NUCLEOTIDE SEQUENCE [LARGE SCALE GENOMIC DNA]</scope>
    <source>
        <strain evidence="9 12">A4</strain>
        <strain evidence="8 13">BC-1</strain>
        <strain evidence="6 17">BC-23</strain>
        <strain evidence="7 11">NOV-27</strain>
        <strain evidence="5 14">NOV-5</strain>
        <strain evidence="4 15">NOV-71</strain>
        <strain evidence="1 10">NOV-9</strain>
        <strain evidence="3 18">ONT-3</strain>
        <strain evidence="2 16">SCRP245</strain>
    </source>
</reference>
<dbReference type="EMBL" id="QXGF01000106">
    <property type="protein sequence ID" value="KAE8946723.1"/>
    <property type="molecule type" value="Genomic_DNA"/>
</dbReference>
<keyword evidence="11" id="KW-1185">Reference proteome</keyword>
<evidence type="ECO:0000313" key="11">
    <source>
        <dbReference type="Proteomes" id="UP000433483"/>
    </source>
</evidence>
<evidence type="ECO:0000313" key="17">
    <source>
        <dbReference type="Proteomes" id="UP000476176"/>
    </source>
</evidence>
<comment type="caution">
    <text evidence="2">The sequence shown here is derived from an EMBL/GenBank/DDBJ whole genome shotgun (WGS) entry which is preliminary data.</text>
</comment>
<evidence type="ECO:0000313" key="8">
    <source>
        <dbReference type="EMBL" id="KAE9257939.1"/>
    </source>
</evidence>
<evidence type="ECO:0000313" key="5">
    <source>
        <dbReference type="EMBL" id="KAE9153423.1"/>
    </source>
</evidence>
<dbReference type="Proteomes" id="UP000429523">
    <property type="component" value="Unassembled WGS sequence"/>
</dbReference>
<dbReference type="Proteomes" id="UP000437068">
    <property type="component" value="Unassembled WGS sequence"/>
</dbReference>
<dbReference type="Proteomes" id="UP000440732">
    <property type="component" value="Unassembled WGS sequence"/>
</dbReference>
<evidence type="ECO:0000313" key="13">
    <source>
        <dbReference type="Proteomes" id="UP000440367"/>
    </source>
</evidence>
<evidence type="ECO:0000313" key="6">
    <source>
        <dbReference type="EMBL" id="KAE9186492.1"/>
    </source>
</evidence>
<evidence type="ECO:0000313" key="16">
    <source>
        <dbReference type="Proteomes" id="UP000460718"/>
    </source>
</evidence>
<evidence type="ECO:0000313" key="15">
    <source>
        <dbReference type="Proteomes" id="UP000441208"/>
    </source>
</evidence>
<dbReference type="Proteomes" id="UP000440367">
    <property type="component" value="Unassembled WGS sequence"/>
</dbReference>
<sequence>MYLRTRRSRRFSVAAAAWVLKHYCSSSGAPVGPTDICACQAGTFSWAALHVHVHSIQTLRQRSPPLVGKRYTFNTNALRWRVASLCNPPRGAQVDLSVTSQTLATVRP</sequence>
<organism evidence="2 16">
    <name type="scientific">Phytophthora fragariae</name>
    <dbReference type="NCBI Taxonomy" id="53985"/>
    <lineage>
        <taxon>Eukaryota</taxon>
        <taxon>Sar</taxon>
        <taxon>Stramenopiles</taxon>
        <taxon>Oomycota</taxon>
        <taxon>Peronosporomycetes</taxon>
        <taxon>Peronosporales</taxon>
        <taxon>Peronosporaceae</taxon>
        <taxon>Phytophthora</taxon>
    </lineage>
</organism>
<dbReference type="EMBL" id="QXGE01000090">
    <property type="protein sequence ID" value="KAE9325348.1"/>
    <property type="molecule type" value="Genomic_DNA"/>
</dbReference>
<name>A0A6A3LDS2_9STRA</name>
<evidence type="ECO:0000313" key="18">
    <source>
        <dbReference type="Proteomes" id="UP000488956"/>
    </source>
</evidence>
<dbReference type="AlphaFoldDB" id="A0A6A3LDS2"/>